<dbReference type="EMBL" id="CP003539">
    <property type="protein sequence ID" value="AFX98681.1"/>
    <property type="molecule type" value="Genomic_DNA"/>
</dbReference>
<protein>
    <submittedName>
        <fullName evidence="1">Uncharacterized protein</fullName>
    </submittedName>
</protein>
<dbReference type="Proteomes" id="UP000010077">
    <property type="component" value="Chromosome"/>
</dbReference>
<dbReference type="KEGG" id="thal:A1OE_488"/>
<keyword evidence="2" id="KW-1185">Reference proteome</keyword>
<reference evidence="1 2" key="1">
    <citation type="journal article" date="2012" name="Proc. Natl. Acad. Sci. U.S.A.">
        <title>Genome streamlining and chemical defense in a coral reef symbiosis.</title>
        <authorList>
            <person name="Kwan J.C."/>
            <person name="Donia M.S."/>
            <person name="Han A.W."/>
            <person name="Hirose E."/>
            <person name="Haygood M.G."/>
            <person name="Schmidt E.W."/>
        </authorList>
    </citation>
    <scope>NUCLEOTIDE SEQUENCE [LARGE SCALE GENOMIC DNA]</scope>
    <source>
        <strain evidence="1 2">L2</strain>
    </source>
</reference>
<evidence type="ECO:0000313" key="1">
    <source>
        <dbReference type="EMBL" id="AFX98681.1"/>
    </source>
</evidence>
<evidence type="ECO:0000313" key="2">
    <source>
        <dbReference type="Proteomes" id="UP000010077"/>
    </source>
</evidence>
<dbReference type="HOGENOM" id="CLU_2970820_0_0_5"/>
<accession>K7ZCK9</accession>
<gene>
    <name evidence="1" type="ORF">A1OE_488</name>
</gene>
<sequence length="58" mass="7063">MWVIILQIHSVRQCFLYIVSLSITKSYRFVKIMQLTLFIDNRYKVINRSKYNTDFSID</sequence>
<dbReference type="AlphaFoldDB" id="K7ZCK9"/>
<organism evidence="1 2">
    <name type="scientific">Candidatus Endolissoclinum faulkneri L2</name>
    <dbReference type="NCBI Taxonomy" id="1193729"/>
    <lineage>
        <taxon>Bacteria</taxon>
        <taxon>Pseudomonadati</taxon>
        <taxon>Pseudomonadota</taxon>
        <taxon>Alphaproteobacteria</taxon>
        <taxon>Rhodospirillales</taxon>
        <taxon>Rhodospirillaceae</taxon>
        <taxon>Candidatus Endolissoclinum</taxon>
    </lineage>
</organism>
<proteinExistence type="predicted"/>
<name>K7ZCK9_9PROT</name>